<dbReference type="EMBL" id="MGDD01000080">
    <property type="protein sequence ID" value="OGL47361.1"/>
    <property type="molecule type" value="Genomic_DNA"/>
</dbReference>
<evidence type="ECO:0000256" key="1">
    <source>
        <dbReference type="SAM" id="Phobius"/>
    </source>
</evidence>
<reference evidence="2 3" key="1">
    <citation type="journal article" date="2016" name="Nat. Commun.">
        <title>Thousands of microbial genomes shed light on interconnected biogeochemical processes in an aquifer system.</title>
        <authorList>
            <person name="Anantharaman K."/>
            <person name="Brown C.T."/>
            <person name="Hug L.A."/>
            <person name="Sharon I."/>
            <person name="Castelle C.J."/>
            <person name="Probst A.J."/>
            <person name="Thomas B.C."/>
            <person name="Singh A."/>
            <person name="Wilkins M.J."/>
            <person name="Karaoz U."/>
            <person name="Brodie E.L."/>
            <person name="Williams K.H."/>
            <person name="Hubbard S.S."/>
            <person name="Banfield J.F."/>
        </authorList>
    </citation>
    <scope>NUCLEOTIDE SEQUENCE [LARGE SCALE GENOMIC DNA]</scope>
</reference>
<gene>
    <name evidence="2" type="ORF">A2161_10340</name>
</gene>
<sequence>MFRSINLFGYLAIIFIMIAVIPSSSWSVCTEAVNSAETGISLPVSGSSALRFDGPDCEFPSFCSEVTSMTYRGTCYLDDTTITALFNVEIPCDSGKTYDAFCVDRLHSISFSRVCRIFVPFGDTPEENSMVYILVNYDPHSAADKVLETAAIQGAMWHYSNAFLPCTPTPTRFGCGSACSRSWDIISDAEGKVLPRCDRDLTVDLIPKSVLVHTPGSVLISATVANQLPTTTLLENTNVTFETDLGYFIPTLTTSIDVPTDASGVAQAILQLDSVGEAHVTAKVEGWLCYKLEHYPAATSSQTIGMFFGNCYMEDSGTYEMEDCPTGTPALTYTPAPTYTFKVCPSCTLQPTLTPNPTYTMYPPILTYTPPPSSTPNPTYSPYPPIPTFTLPPTSTPNPTYTPYPPIPTYTIPPTSTPNPTYTPYPPFTPAPTYTPYPTNSPVPSFTPYPTYTPFPSFTPTCTFTLSPTVAPMFTFTPLPERTLPPLRRNTPTPTFTPTNTNKPCADCPPSATPTFTPTQFHVNNPC</sequence>
<dbReference type="Gene3D" id="2.60.40.10">
    <property type="entry name" value="Immunoglobulins"/>
    <property type="match status" value="1"/>
</dbReference>
<name>A0A1F7S0X2_9BACT</name>
<feature type="transmembrane region" description="Helical" evidence="1">
    <location>
        <begin position="7"/>
        <end position="26"/>
    </location>
</feature>
<dbReference type="SUPFAM" id="SSF49373">
    <property type="entry name" value="Invasin/intimin cell-adhesion fragments"/>
    <property type="match status" value="1"/>
</dbReference>
<evidence type="ECO:0000313" key="2">
    <source>
        <dbReference type="EMBL" id="OGL47361.1"/>
    </source>
</evidence>
<evidence type="ECO:0000313" key="3">
    <source>
        <dbReference type="Proteomes" id="UP000179266"/>
    </source>
</evidence>
<keyword evidence="1" id="KW-0472">Membrane</keyword>
<dbReference type="InterPro" id="IPR013783">
    <property type="entry name" value="Ig-like_fold"/>
</dbReference>
<protein>
    <submittedName>
        <fullName evidence="2">Uncharacterized protein</fullName>
    </submittedName>
</protein>
<keyword evidence="1" id="KW-1133">Transmembrane helix</keyword>
<proteinExistence type="predicted"/>
<comment type="caution">
    <text evidence="2">The sequence shown here is derived from an EMBL/GenBank/DDBJ whole genome shotgun (WGS) entry which is preliminary data.</text>
</comment>
<organism evidence="2 3">
    <name type="scientific">Candidatus Schekmanbacteria bacterium RBG_13_48_7</name>
    <dbReference type="NCBI Taxonomy" id="1817878"/>
    <lineage>
        <taxon>Bacteria</taxon>
        <taxon>Candidatus Schekmaniibacteriota</taxon>
    </lineage>
</organism>
<accession>A0A1F7S0X2</accession>
<keyword evidence="1" id="KW-0812">Transmembrane</keyword>
<dbReference type="AlphaFoldDB" id="A0A1F7S0X2"/>
<dbReference type="Proteomes" id="UP000179266">
    <property type="component" value="Unassembled WGS sequence"/>
</dbReference>
<dbReference type="InterPro" id="IPR008964">
    <property type="entry name" value="Invasin/intimin_cell_adhesion"/>
</dbReference>